<protein>
    <submittedName>
        <fullName evidence="1">Uncharacterized protein</fullName>
    </submittedName>
</protein>
<evidence type="ECO:0000313" key="1">
    <source>
        <dbReference type="EMBL" id="KAK3760967.1"/>
    </source>
</evidence>
<name>A0AAE1D8A7_9GAST</name>
<gene>
    <name evidence="1" type="ORF">RRG08_022374</name>
</gene>
<evidence type="ECO:0000313" key="2">
    <source>
        <dbReference type="Proteomes" id="UP001283361"/>
    </source>
</evidence>
<sequence>MEVLITAGIIFHPEDLLSHPATVAAEQKQHPVTATTADGDGPTPQLVDLTFAGFKAQPVASWKSEHFSGA</sequence>
<accession>A0AAE1D8A7</accession>
<dbReference type="Proteomes" id="UP001283361">
    <property type="component" value="Unassembled WGS sequence"/>
</dbReference>
<comment type="caution">
    <text evidence="1">The sequence shown here is derived from an EMBL/GenBank/DDBJ whole genome shotgun (WGS) entry which is preliminary data.</text>
</comment>
<keyword evidence="2" id="KW-1185">Reference proteome</keyword>
<proteinExistence type="predicted"/>
<organism evidence="1 2">
    <name type="scientific">Elysia crispata</name>
    <name type="common">lettuce slug</name>
    <dbReference type="NCBI Taxonomy" id="231223"/>
    <lineage>
        <taxon>Eukaryota</taxon>
        <taxon>Metazoa</taxon>
        <taxon>Spiralia</taxon>
        <taxon>Lophotrochozoa</taxon>
        <taxon>Mollusca</taxon>
        <taxon>Gastropoda</taxon>
        <taxon>Heterobranchia</taxon>
        <taxon>Euthyneura</taxon>
        <taxon>Panpulmonata</taxon>
        <taxon>Sacoglossa</taxon>
        <taxon>Placobranchoidea</taxon>
        <taxon>Plakobranchidae</taxon>
        <taxon>Elysia</taxon>
    </lineage>
</organism>
<reference evidence="1" key="1">
    <citation type="journal article" date="2023" name="G3 (Bethesda)">
        <title>A reference genome for the long-term kleptoplast-retaining sea slug Elysia crispata morphotype clarki.</title>
        <authorList>
            <person name="Eastman K.E."/>
            <person name="Pendleton A.L."/>
            <person name="Shaikh M.A."/>
            <person name="Suttiyut T."/>
            <person name="Ogas R."/>
            <person name="Tomko P."/>
            <person name="Gavelis G."/>
            <person name="Widhalm J.R."/>
            <person name="Wisecaver J.H."/>
        </authorList>
    </citation>
    <scope>NUCLEOTIDE SEQUENCE</scope>
    <source>
        <strain evidence="1">ECLA1</strain>
    </source>
</reference>
<dbReference type="AlphaFoldDB" id="A0AAE1D8A7"/>
<dbReference type="EMBL" id="JAWDGP010004927">
    <property type="protein sequence ID" value="KAK3760967.1"/>
    <property type="molecule type" value="Genomic_DNA"/>
</dbReference>